<dbReference type="KEGG" id="cput:CONPUDRAFT_102399"/>
<proteinExistence type="inferred from homology"/>
<keyword evidence="4 16" id="KW-0227">DNA damage</keyword>
<dbReference type="Gene3D" id="1.10.8.60">
    <property type="match status" value="1"/>
</dbReference>
<dbReference type="Pfam" id="PF06068">
    <property type="entry name" value="TIP49"/>
    <property type="match status" value="1"/>
</dbReference>
<evidence type="ECO:0000256" key="16">
    <source>
        <dbReference type="RuleBase" id="RU363048"/>
    </source>
</evidence>
<name>A0A5M3MRH2_CONPW</name>
<evidence type="ECO:0000256" key="11">
    <source>
        <dbReference type="ARBA" id="ARBA00023163"/>
    </source>
</evidence>
<dbReference type="FunFam" id="2.40.50.360:FF:000001">
    <property type="entry name" value="RuvB-like helicase"/>
    <property type="match status" value="1"/>
</dbReference>
<evidence type="ECO:0000256" key="1">
    <source>
        <dbReference type="ARBA" id="ARBA00004123"/>
    </source>
</evidence>
<evidence type="ECO:0000256" key="7">
    <source>
        <dbReference type="ARBA" id="ARBA00022840"/>
    </source>
</evidence>
<dbReference type="InterPro" id="IPR010339">
    <property type="entry name" value="TIP49_P-loop"/>
</dbReference>
<evidence type="ECO:0000256" key="13">
    <source>
        <dbReference type="ARBA" id="ARBA00023242"/>
    </source>
</evidence>
<feature type="domain" description="AAA+ ATPase" evidence="18">
    <location>
        <begin position="79"/>
        <end position="369"/>
    </location>
</feature>
<dbReference type="InterPro" id="IPR027238">
    <property type="entry name" value="RuvB-like"/>
</dbReference>
<evidence type="ECO:0000256" key="14">
    <source>
        <dbReference type="ARBA" id="ARBA00025345"/>
    </source>
</evidence>
<keyword evidence="13 16" id="KW-0539">Nucleus</keyword>
<evidence type="ECO:0000256" key="8">
    <source>
        <dbReference type="ARBA" id="ARBA00022853"/>
    </source>
</evidence>
<dbReference type="RefSeq" id="XP_007767582.1">
    <property type="nucleotide sequence ID" value="XM_007769392.1"/>
</dbReference>
<keyword evidence="6 16" id="KW-0347">Helicase</keyword>
<keyword evidence="7 16" id="KW-0067">ATP-binding</keyword>
<dbReference type="GeneID" id="19198359"/>
<evidence type="ECO:0000256" key="10">
    <source>
        <dbReference type="ARBA" id="ARBA00023159"/>
    </source>
</evidence>
<evidence type="ECO:0000313" key="20">
    <source>
        <dbReference type="Proteomes" id="UP000053558"/>
    </source>
</evidence>
<evidence type="ECO:0000259" key="18">
    <source>
        <dbReference type="SMART" id="SM00382"/>
    </source>
</evidence>
<feature type="compositionally biased region" description="Low complexity" evidence="17">
    <location>
        <begin position="1"/>
        <end position="12"/>
    </location>
</feature>
<evidence type="ECO:0000256" key="5">
    <source>
        <dbReference type="ARBA" id="ARBA00022801"/>
    </source>
</evidence>
<dbReference type="SMART" id="SM00382">
    <property type="entry name" value="AAA"/>
    <property type="match status" value="1"/>
</dbReference>
<organism evidence="19 20">
    <name type="scientific">Coniophora puteana (strain RWD-64-598)</name>
    <name type="common">Brown rot fungus</name>
    <dbReference type="NCBI Taxonomy" id="741705"/>
    <lineage>
        <taxon>Eukaryota</taxon>
        <taxon>Fungi</taxon>
        <taxon>Dikarya</taxon>
        <taxon>Basidiomycota</taxon>
        <taxon>Agaricomycotina</taxon>
        <taxon>Agaricomycetes</taxon>
        <taxon>Agaricomycetidae</taxon>
        <taxon>Boletales</taxon>
        <taxon>Coniophorineae</taxon>
        <taxon>Coniophoraceae</taxon>
        <taxon>Coniophora</taxon>
    </lineage>
</organism>
<accession>A0A5M3MRH2</accession>
<comment type="function">
    <text evidence="14">DNA helicase which participates in several chromatin remodeling complexes, including the SWR1 and the INO80 complexes. The SWR1 complex mediates the ATP-dependent exchange of histone H2A for the H2A variant HZT1 leading to transcriptional regulation of selected genes by chromatin remodeling. The INO80 complex remodels chromatin by shifting nucleosomes and is involved in DNA repair. Also involved in pre-rRNA processing.</text>
</comment>
<keyword evidence="3 16" id="KW-0547">Nucleotide-binding</keyword>
<dbReference type="OMA" id="RTLPYNK"/>
<dbReference type="GO" id="GO:0003678">
    <property type="term" value="F:DNA helicase activity"/>
    <property type="evidence" value="ECO:0007669"/>
    <property type="project" value="UniProtKB-EC"/>
</dbReference>
<dbReference type="CDD" id="cd00009">
    <property type="entry name" value="AAA"/>
    <property type="match status" value="1"/>
</dbReference>
<reference evidence="20" key="1">
    <citation type="journal article" date="2012" name="Science">
        <title>The Paleozoic origin of enzymatic lignin decomposition reconstructed from 31 fungal genomes.</title>
        <authorList>
            <person name="Floudas D."/>
            <person name="Binder M."/>
            <person name="Riley R."/>
            <person name="Barry K."/>
            <person name="Blanchette R.A."/>
            <person name="Henrissat B."/>
            <person name="Martinez A.T."/>
            <person name="Otillar R."/>
            <person name="Spatafora J.W."/>
            <person name="Yadav J.S."/>
            <person name="Aerts A."/>
            <person name="Benoit I."/>
            <person name="Boyd A."/>
            <person name="Carlson A."/>
            <person name="Copeland A."/>
            <person name="Coutinho P.M."/>
            <person name="de Vries R.P."/>
            <person name="Ferreira P."/>
            <person name="Findley K."/>
            <person name="Foster B."/>
            <person name="Gaskell J."/>
            <person name="Glotzer D."/>
            <person name="Gorecki P."/>
            <person name="Heitman J."/>
            <person name="Hesse C."/>
            <person name="Hori C."/>
            <person name="Igarashi K."/>
            <person name="Jurgens J.A."/>
            <person name="Kallen N."/>
            <person name="Kersten P."/>
            <person name="Kohler A."/>
            <person name="Kuees U."/>
            <person name="Kumar T.K.A."/>
            <person name="Kuo A."/>
            <person name="LaButti K."/>
            <person name="Larrondo L.F."/>
            <person name="Lindquist E."/>
            <person name="Ling A."/>
            <person name="Lombard V."/>
            <person name="Lucas S."/>
            <person name="Lundell T."/>
            <person name="Martin R."/>
            <person name="McLaughlin D.J."/>
            <person name="Morgenstern I."/>
            <person name="Morin E."/>
            <person name="Murat C."/>
            <person name="Nagy L.G."/>
            <person name="Nolan M."/>
            <person name="Ohm R.A."/>
            <person name="Patyshakuliyeva A."/>
            <person name="Rokas A."/>
            <person name="Ruiz-Duenas F.J."/>
            <person name="Sabat G."/>
            <person name="Salamov A."/>
            <person name="Samejima M."/>
            <person name="Schmutz J."/>
            <person name="Slot J.C."/>
            <person name="St John F."/>
            <person name="Stenlid J."/>
            <person name="Sun H."/>
            <person name="Sun S."/>
            <person name="Syed K."/>
            <person name="Tsang A."/>
            <person name="Wiebenga A."/>
            <person name="Young D."/>
            <person name="Pisabarro A."/>
            <person name="Eastwood D.C."/>
            <person name="Martin F."/>
            <person name="Cullen D."/>
            <person name="Grigoriev I.V."/>
            <person name="Hibbett D.S."/>
        </authorList>
    </citation>
    <scope>NUCLEOTIDE SEQUENCE [LARGE SCALE GENOMIC DNA]</scope>
    <source>
        <strain evidence="20">RWD-64-598 SS2</strain>
    </source>
</reference>
<dbReference type="AlphaFoldDB" id="A0A5M3MRH2"/>
<dbReference type="SUPFAM" id="SSF52540">
    <property type="entry name" value="P-loop containing nucleoside triphosphate hydrolases"/>
    <property type="match status" value="1"/>
</dbReference>
<dbReference type="PANTHER" id="PTHR11093">
    <property type="entry name" value="RUVB-RELATED REPTIN AND PONTIN"/>
    <property type="match status" value="1"/>
</dbReference>
<evidence type="ECO:0000256" key="9">
    <source>
        <dbReference type="ARBA" id="ARBA00023015"/>
    </source>
</evidence>
<keyword evidence="10" id="KW-0010">Activator</keyword>
<keyword evidence="12 16" id="KW-0234">DNA repair</keyword>
<evidence type="ECO:0000256" key="4">
    <source>
        <dbReference type="ARBA" id="ARBA00022763"/>
    </source>
</evidence>
<dbReference type="EC" id="3.6.4.12" evidence="16"/>
<dbReference type="Pfam" id="PF17856">
    <property type="entry name" value="TIP49_C"/>
    <property type="match status" value="1"/>
</dbReference>
<dbReference type="GO" id="GO:0006281">
    <property type="term" value="P:DNA repair"/>
    <property type="evidence" value="ECO:0007669"/>
    <property type="project" value="UniProtKB-KW"/>
</dbReference>
<dbReference type="OrthoDB" id="10060499at2759"/>
<dbReference type="InterPro" id="IPR027417">
    <property type="entry name" value="P-loop_NTPase"/>
</dbReference>
<keyword evidence="11 16" id="KW-0804">Transcription</keyword>
<keyword evidence="20" id="KW-1185">Reference proteome</keyword>
<evidence type="ECO:0000256" key="17">
    <source>
        <dbReference type="SAM" id="MobiDB-lite"/>
    </source>
</evidence>
<dbReference type="InterPro" id="IPR042487">
    <property type="entry name" value="RuvBL1/2_DNA/RNA_bd_dom"/>
</dbReference>
<evidence type="ECO:0000313" key="19">
    <source>
        <dbReference type="EMBL" id="EIW81686.1"/>
    </source>
</evidence>
<evidence type="ECO:0000256" key="2">
    <source>
        <dbReference type="ARBA" id="ARBA00007519"/>
    </source>
</evidence>
<evidence type="ECO:0000256" key="6">
    <source>
        <dbReference type="ARBA" id="ARBA00022806"/>
    </source>
</evidence>
<dbReference type="Proteomes" id="UP000053558">
    <property type="component" value="Unassembled WGS sequence"/>
</dbReference>
<keyword evidence="5 16" id="KW-0378">Hydrolase</keyword>
<feature type="region of interest" description="Disordered" evidence="17">
    <location>
        <begin position="1"/>
        <end position="31"/>
    </location>
</feature>
<dbReference type="InterPro" id="IPR003593">
    <property type="entry name" value="AAA+_ATPase"/>
</dbReference>
<evidence type="ECO:0000256" key="3">
    <source>
        <dbReference type="ARBA" id="ARBA00022741"/>
    </source>
</evidence>
<comment type="subcellular location">
    <subcellularLocation>
        <location evidence="1 16">Nucleus</location>
    </subcellularLocation>
</comment>
<comment type="similarity">
    <text evidence="2 16">Belongs to the RuvB family.</text>
</comment>
<gene>
    <name evidence="19" type="ORF">CONPUDRAFT_102399</name>
</gene>
<comment type="caution">
    <text evidence="19">The sequence shown here is derived from an EMBL/GenBank/DDBJ whole genome shotgun (WGS) entry which is preliminary data.</text>
</comment>
<dbReference type="EMBL" id="JH711577">
    <property type="protein sequence ID" value="EIW81686.1"/>
    <property type="molecule type" value="Genomic_DNA"/>
</dbReference>
<dbReference type="Gene3D" id="2.40.50.360">
    <property type="entry name" value="RuvB-like helicase, domain II"/>
    <property type="match status" value="1"/>
</dbReference>
<evidence type="ECO:0000256" key="15">
    <source>
        <dbReference type="ARBA" id="ARBA00047995"/>
    </source>
</evidence>
<dbReference type="GO" id="GO:0005524">
    <property type="term" value="F:ATP binding"/>
    <property type="evidence" value="ECO:0007669"/>
    <property type="project" value="UniProtKB-KW"/>
</dbReference>
<keyword evidence="9 16" id="KW-0805">Transcription regulation</keyword>
<dbReference type="GO" id="GO:0005634">
    <property type="term" value="C:nucleus"/>
    <property type="evidence" value="ECO:0007669"/>
    <property type="project" value="UniProtKB-SubCell"/>
</dbReference>
<dbReference type="InterPro" id="IPR041048">
    <property type="entry name" value="RuvB-like_C"/>
</dbReference>
<keyword evidence="8 16" id="KW-0156">Chromatin regulator</keyword>
<sequence>MKVTSTPSTSTTVAHNAVPPPSASSTARSSRIAPHSHIKGLGLTAEGLAASDGAGFVGQANAREACGVVVELVKTRKFSGRALLLVGAPGTGKTALALAISHELGAKVPFCPMVGSEVYSTEVKKTEVLAEAFRRAIGLRIKETKEVYEGEVTELTPTEAENPLSGYGKTVSHVIVGLKTVRGTKQLRLDPTIYEAILKEKIVVGDVIYIEQNTGAVKRVGRSDAYASSYDLESETYVPLPKGDVHKRKELVQDVTLGDLDAANARPQGGQDIMSVMGSLVKSGRTEVTDKLRREVNKVVKGYVDQGVAEVVPGVVFIDEVHMLDIECYTYLNSLLESPMAPTVVLATNRGHATVRGTTDIIAPHGIPVDLLDRCVIVKTDGYSRDQIGKVVQLRANTEGLKFGPGVVERFAEEGEKSSMRYALQLLTPAAILADIAGRSQIEAEDINEMGELFIDAKTSAAMIGPDGGFIGGNSF</sequence>
<comment type="function">
    <text evidence="16">DNA helicase participates in several chromatin remodeling complexes, including the SWR1 and the INO80 complexes.</text>
</comment>
<dbReference type="GO" id="GO:0006325">
    <property type="term" value="P:chromatin organization"/>
    <property type="evidence" value="ECO:0007669"/>
    <property type="project" value="UniProtKB-KW"/>
</dbReference>
<dbReference type="GO" id="GO:0016887">
    <property type="term" value="F:ATP hydrolysis activity"/>
    <property type="evidence" value="ECO:0007669"/>
    <property type="project" value="RHEA"/>
</dbReference>
<dbReference type="Gene3D" id="3.40.50.300">
    <property type="entry name" value="P-loop containing nucleotide triphosphate hydrolases"/>
    <property type="match status" value="1"/>
</dbReference>
<comment type="catalytic activity">
    <reaction evidence="15 16">
        <text>ATP + H2O = ADP + phosphate + H(+)</text>
        <dbReference type="Rhea" id="RHEA:13065"/>
        <dbReference type="ChEBI" id="CHEBI:15377"/>
        <dbReference type="ChEBI" id="CHEBI:15378"/>
        <dbReference type="ChEBI" id="CHEBI:30616"/>
        <dbReference type="ChEBI" id="CHEBI:43474"/>
        <dbReference type="ChEBI" id="CHEBI:456216"/>
        <dbReference type="EC" id="3.6.4.12"/>
    </reaction>
</comment>
<evidence type="ECO:0000256" key="12">
    <source>
        <dbReference type="ARBA" id="ARBA00023204"/>
    </source>
</evidence>
<protein>
    <recommendedName>
        <fullName evidence="16">RuvB-like helicase</fullName>
        <ecNumber evidence="16">3.6.4.12</ecNumber>
    </recommendedName>
</protein>